<name>A0A5J4UDH9_9EUKA</name>
<dbReference type="Proteomes" id="UP000324800">
    <property type="component" value="Unassembled WGS sequence"/>
</dbReference>
<feature type="compositionally biased region" description="Polar residues" evidence="1">
    <location>
        <begin position="58"/>
        <end position="69"/>
    </location>
</feature>
<organism evidence="2 3">
    <name type="scientific">Streblomastix strix</name>
    <dbReference type="NCBI Taxonomy" id="222440"/>
    <lineage>
        <taxon>Eukaryota</taxon>
        <taxon>Metamonada</taxon>
        <taxon>Preaxostyla</taxon>
        <taxon>Oxymonadida</taxon>
        <taxon>Streblomastigidae</taxon>
        <taxon>Streblomastix</taxon>
    </lineage>
</organism>
<sequence length="114" mass="12490">MQPTNDHDTKSKTGQLKSVPNKSLGNPEAGANSDTPNLFIPLQEQRKKAQVAPFTEDMSAQHSNGNKASAGSKKQKQGYNSENQIEIEPDSEIDQPDQLDCVRRKGVRKGGQRS</sequence>
<gene>
    <name evidence="2" type="ORF">EZS28_036829</name>
</gene>
<accession>A0A5J4UDH9</accession>
<feature type="region of interest" description="Disordered" evidence="1">
    <location>
        <begin position="1"/>
        <end position="114"/>
    </location>
</feature>
<reference evidence="2 3" key="1">
    <citation type="submission" date="2019-03" db="EMBL/GenBank/DDBJ databases">
        <title>Single cell metagenomics reveals metabolic interactions within the superorganism composed of flagellate Streblomastix strix and complex community of Bacteroidetes bacteria on its surface.</title>
        <authorList>
            <person name="Treitli S.C."/>
            <person name="Kolisko M."/>
            <person name="Husnik F."/>
            <person name="Keeling P."/>
            <person name="Hampl V."/>
        </authorList>
    </citation>
    <scope>NUCLEOTIDE SEQUENCE [LARGE SCALE GENOMIC DNA]</scope>
    <source>
        <strain evidence="2">ST1C</strain>
    </source>
</reference>
<feature type="compositionally biased region" description="Acidic residues" evidence="1">
    <location>
        <begin position="85"/>
        <end position="97"/>
    </location>
</feature>
<evidence type="ECO:0000313" key="3">
    <source>
        <dbReference type="Proteomes" id="UP000324800"/>
    </source>
</evidence>
<dbReference type="EMBL" id="SNRW01018125">
    <property type="protein sequence ID" value="KAA6367645.1"/>
    <property type="molecule type" value="Genomic_DNA"/>
</dbReference>
<evidence type="ECO:0000313" key="2">
    <source>
        <dbReference type="EMBL" id="KAA6367645.1"/>
    </source>
</evidence>
<protein>
    <submittedName>
        <fullName evidence="2">Uncharacterized protein</fullName>
    </submittedName>
</protein>
<feature type="compositionally biased region" description="Basic and acidic residues" evidence="1">
    <location>
        <begin position="1"/>
        <end position="11"/>
    </location>
</feature>
<dbReference type="AlphaFoldDB" id="A0A5J4UDH9"/>
<feature type="compositionally biased region" description="Polar residues" evidence="1">
    <location>
        <begin position="12"/>
        <end position="24"/>
    </location>
</feature>
<comment type="caution">
    <text evidence="2">The sequence shown here is derived from an EMBL/GenBank/DDBJ whole genome shotgun (WGS) entry which is preliminary data.</text>
</comment>
<proteinExistence type="predicted"/>
<evidence type="ECO:0000256" key="1">
    <source>
        <dbReference type="SAM" id="MobiDB-lite"/>
    </source>
</evidence>
<feature type="compositionally biased region" description="Basic residues" evidence="1">
    <location>
        <begin position="104"/>
        <end position="114"/>
    </location>
</feature>